<dbReference type="Pfam" id="PF25963">
    <property type="entry name" value="Beta-barrel_AAEA"/>
    <property type="match status" value="1"/>
</dbReference>
<dbReference type="Pfam" id="PF25917">
    <property type="entry name" value="BSH_RND"/>
    <property type="match status" value="1"/>
</dbReference>
<name>A0ABW0YCA8_9GAMM</name>
<proteinExistence type="inferred from homology"/>
<evidence type="ECO:0000259" key="5">
    <source>
        <dbReference type="Pfam" id="PF25917"/>
    </source>
</evidence>
<keyword evidence="4" id="KW-0812">Transmembrane</keyword>
<comment type="caution">
    <text evidence="7">The sequence shown here is derived from an EMBL/GenBank/DDBJ whole genome shotgun (WGS) entry which is preliminary data.</text>
</comment>
<feature type="region of interest" description="Disordered" evidence="3">
    <location>
        <begin position="1"/>
        <end position="22"/>
    </location>
</feature>
<evidence type="ECO:0000313" key="7">
    <source>
        <dbReference type="EMBL" id="MFC5706572.1"/>
    </source>
</evidence>
<dbReference type="PANTHER" id="PTHR30386">
    <property type="entry name" value="MEMBRANE FUSION SUBUNIT OF EMRAB-TOLC MULTIDRUG EFFLUX PUMP"/>
    <property type="match status" value="1"/>
</dbReference>
<dbReference type="RefSeq" id="WP_042644942.1">
    <property type="nucleotide sequence ID" value="NZ_CDDF01000019.1"/>
</dbReference>
<comment type="similarity">
    <text evidence="2">Belongs to the membrane fusion protein (MFP) (TC 8.A.1) family.</text>
</comment>
<dbReference type="EMBL" id="JBHSPP010000011">
    <property type="protein sequence ID" value="MFC5706572.1"/>
    <property type="molecule type" value="Genomic_DNA"/>
</dbReference>
<keyword evidence="4" id="KW-0472">Membrane</keyword>
<evidence type="ECO:0000313" key="8">
    <source>
        <dbReference type="Proteomes" id="UP001596132"/>
    </source>
</evidence>
<dbReference type="PANTHER" id="PTHR30386:SF19">
    <property type="entry name" value="MULTIDRUG EXPORT PROTEIN EMRA-RELATED"/>
    <property type="match status" value="1"/>
</dbReference>
<dbReference type="InterPro" id="IPR050739">
    <property type="entry name" value="MFP"/>
</dbReference>
<dbReference type="Proteomes" id="UP001596132">
    <property type="component" value="Unassembled WGS sequence"/>
</dbReference>
<dbReference type="Gene3D" id="2.40.30.170">
    <property type="match status" value="1"/>
</dbReference>
<comment type="subcellular location">
    <subcellularLocation>
        <location evidence="1">Cell envelope</location>
    </subcellularLocation>
</comment>
<feature type="domain" description="Multidrug resistance protein MdtA-like barrel-sandwich hybrid" evidence="5">
    <location>
        <begin position="66"/>
        <end position="234"/>
    </location>
</feature>
<reference evidence="8" key="1">
    <citation type="journal article" date="2019" name="Int. J. Syst. Evol. Microbiol.">
        <title>The Global Catalogue of Microorganisms (GCM) 10K type strain sequencing project: providing services to taxonomists for standard genome sequencing and annotation.</title>
        <authorList>
            <consortium name="The Broad Institute Genomics Platform"/>
            <consortium name="The Broad Institute Genome Sequencing Center for Infectious Disease"/>
            <person name="Wu L."/>
            <person name="Ma J."/>
        </authorList>
    </citation>
    <scope>NUCLEOTIDE SEQUENCE [LARGE SCALE GENOMIC DNA]</scope>
    <source>
        <strain evidence="8">KCTC 15012</strain>
    </source>
</reference>
<dbReference type="Gene3D" id="2.40.50.100">
    <property type="match status" value="1"/>
</dbReference>
<evidence type="ECO:0000256" key="2">
    <source>
        <dbReference type="ARBA" id="ARBA00009477"/>
    </source>
</evidence>
<evidence type="ECO:0000256" key="3">
    <source>
        <dbReference type="SAM" id="MobiDB-lite"/>
    </source>
</evidence>
<accession>A0ABW0YCA8</accession>
<keyword evidence="8" id="KW-1185">Reference proteome</keyword>
<feature type="compositionally biased region" description="Polar residues" evidence="3">
    <location>
        <begin position="1"/>
        <end position="11"/>
    </location>
</feature>
<dbReference type="InterPro" id="IPR058634">
    <property type="entry name" value="AaeA-lik-b-barrel"/>
</dbReference>
<keyword evidence="4" id="KW-1133">Transmembrane helix</keyword>
<organism evidence="7 8">
    <name type="scientific">Aeromonas eucrenophila</name>
    <dbReference type="NCBI Taxonomy" id="649"/>
    <lineage>
        <taxon>Bacteria</taxon>
        <taxon>Pseudomonadati</taxon>
        <taxon>Pseudomonadota</taxon>
        <taxon>Gammaproteobacteria</taxon>
        <taxon>Aeromonadales</taxon>
        <taxon>Aeromonadaceae</taxon>
        <taxon>Aeromonas</taxon>
    </lineage>
</organism>
<evidence type="ECO:0000256" key="4">
    <source>
        <dbReference type="SAM" id="Phobius"/>
    </source>
</evidence>
<dbReference type="InterPro" id="IPR058625">
    <property type="entry name" value="MdtA-like_BSH"/>
</dbReference>
<gene>
    <name evidence="7" type="ORF">ACFPVW_10980</name>
</gene>
<evidence type="ECO:0000259" key="6">
    <source>
        <dbReference type="Pfam" id="PF25963"/>
    </source>
</evidence>
<feature type="transmembrane region" description="Helical" evidence="4">
    <location>
        <begin position="30"/>
        <end position="51"/>
    </location>
</feature>
<dbReference type="SUPFAM" id="SSF111369">
    <property type="entry name" value="HlyD-like secretion proteins"/>
    <property type="match status" value="1"/>
</dbReference>
<feature type="domain" description="p-hydroxybenzoic acid efflux pump subunit AaeA-like beta-barrel" evidence="6">
    <location>
        <begin position="260"/>
        <end position="348"/>
    </location>
</feature>
<sequence>MNATSPSSQGLVSPSPVAPSPGANRRRTRLLLLVVVPALALLGIGAIYMLGGRYVETDNAYVKADKVPISTEVLGRVAKVYVGENEQVKSGQLMFELDPESFQVAVTKAEAELAKVRTDLVALQTSYRGQQAEIDVARTRHAYALKEEHRQADLVAKHFTSTANYDDARQLTIQTAQQQVALEEGLKQIEASLNGDVNLPVEQQPAYQEAAAGLAKAKLDLARTKIYAPANGIASQLPKPGQYSLVGMTAMMLVETDSPWIEANFTETELTHVQPGQQVDISVDTYPDARWHGVVQSLSPATGSEFSVIPAQNATGNWVKIAQRVAVRIKLDEVTDQPVLRAGLSAMTKIDTGHKRSLLGWSF</sequence>
<protein>
    <submittedName>
        <fullName evidence="7">HlyD family secretion protein</fullName>
    </submittedName>
</protein>
<evidence type="ECO:0000256" key="1">
    <source>
        <dbReference type="ARBA" id="ARBA00004196"/>
    </source>
</evidence>